<reference evidence="14" key="1">
    <citation type="submission" date="2013-05" db="EMBL/GenBank/DDBJ databases">
        <title>The Genome sequence of Mucor circinelloides f. circinelloides 1006PhL.</title>
        <authorList>
            <consortium name="The Broad Institute Genomics Platform"/>
            <person name="Cuomo C."/>
            <person name="Earl A."/>
            <person name="Findley K."/>
            <person name="Lee S.C."/>
            <person name="Walker B."/>
            <person name="Young S."/>
            <person name="Zeng Q."/>
            <person name="Gargeya S."/>
            <person name="Fitzgerald M."/>
            <person name="Haas B."/>
            <person name="Abouelleil A."/>
            <person name="Allen A.W."/>
            <person name="Alvarado L."/>
            <person name="Arachchi H.M."/>
            <person name="Berlin A.M."/>
            <person name="Chapman S.B."/>
            <person name="Gainer-Dewar J."/>
            <person name="Goldberg J."/>
            <person name="Griggs A."/>
            <person name="Gujja S."/>
            <person name="Hansen M."/>
            <person name="Howarth C."/>
            <person name="Imamovic A."/>
            <person name="Ireland A."/>
            <person name="Larimer J."/>
            <person name="McCowan C."/>
            <person name="Murphy C."/>
            <person name="Pearson M."/>
            <person name="Poon T.W."/>
            <person name="Priest M."/>
            <person name="Roberts A."/>
            <person name="Saif S."/>
            <person name="Shea T."/>
            <person name="Sisk P."/>
            <person name="Sykes S."/>
            <person name="Wortman J."/>
            <person name="Nusbaum C."/>
            <person name="Birren B."/>
        </authorList>
    </citation>
    <scope>NUCLEOTIDE SEQUENCE [LARGE SCALE GENOMIC DNA]</scope>
    <source>
        <strain evidence="14">1006PhL</strain>
    </source>
</reference>
<keyword evidence="14" id="KW-1185">Reference proteome</keyword>
<feature type="domain" description="C2H2-type" evidence="12">
    <location>
        <begin position="281"/>
        <end position="310"/>
    </location>
</feature>
<dbReference type="SMART" id="SM00355">
    <property type="entry name" value="ZnF_C2H2"/>
    <property type="match status" value="2"/>
</dbReference>
<dbReference type="Gene3D" id="3.30.160.60">
    <property type="entry name" value="Classic Zinc Finger"/>
    <property type="match status" value="2"/>
</dbReference>
<feature type="compositionally biased region" description="Low complexity" evidence="11">
    <location>
        <begin position="225"/>
        <end position="234"/>
    </location>
</feature>
<evidence type="ECO:0000256" key="2">
    <source>
        <dbReference type="ARBA" id="ARBA00022723"/>
    </source>
</evidence>
<dbReference type="GO" id="GO:0008270">
    <property type="term" value="F:zinc ion binding"/>
    <property type="evidence" value="ECO:0007669"/>
    <property type="project" value="UniProtKB-KW"/>
</dbReference>
<keyword evidence="2" id="KW-0479">Metal-binding</keyword>
<evidence type="ECO:0000256" key="9">
    <source>
        <dbReference type="ARBA" id="ARBA00038474"/>
    </source>
</evidence>
<accession>S2JUE0</accession>
<evidence type="ECO:0000256" key="3">
    <source>
        <dbReference type="ARBA" id="ARBA00022737"/>
    </source>
</evidence>
<dbReference type="GO" id="GO:0000978">
    <property type="term" value="F:RNA polymerase II cis-regulatory region sequence-specific DNA binding"/>
    <property type="evidence" value="ECO:0007669"/>
    <property type="project" value="TreeGrafter"/>
</dbReference>
<dbReference type="PROSITE" id="PS50157">
    <property type="entry name" value="ZINC_FINGER_C2H2_2"/>
    <property type="match status" value="2"/>
</dbReference>
<feature type="compositionally biased region" description="Low complexity" evidence="11">
    <location>
        <begin position="188"/>
        <end position="198"/>
    </location>
</feature>
<dbReference type="SUPFAM" id="SSF57667">
    <property type="entry name" value="beta-beta-alpha zinc fingers"/>
    <property type="match status" value="1"/>
</dbReference>
<dbReference type="GO" id="GO:0005634">
    <property type="term" value="C:nucleus"/>
    <property type="evidence" value="ECO:0007669"/>
    <property type="project" value="UniProtKB-SubCell"/>
</dbReference>
<dbReference type="InterPro" id="IPR036236">
    <property type="entry name" value="Znf_C2H2_sf"/>
</dbReference>
<dbReference type="InParanoid" id="S2JUE0"/>
<evidence type="ECO:0000256" key="11">
    <source>
        <dbReference type="SAM" id="MobiDB-lite"/>
    </source>
</evidence>
<dbReference type="Proteomes" id="UP000014254">
    <property type="component" value="Unassembled WGS sequence"/>
</dbReference>
<evidence type="ECO:0000256" key="8">
    <source>
        <dbReference type="ARBA" id="ARBA00023242"/>
    </source>
</evidence>
<dbReference type="InterPro" id="IPR051565">
    <property type="entry name" value="Sal_C2H2-zinc-finger"/>
</dbReference>
<evidence type="ECO:0000256" key="4">
    <source>
        <dbReference type="ARBA" id="ARBA00022771"/>
    </source>
</evidence>
<sequence>MSTPNTLATSTTTKLPSIQSMLEGISLNDERQHAAADARSLGHRRHASEHSAFTLVKNKALPLEPKIEHIPNLTKATPSALSTSPPDTTSSSTYYSRIAQLQHPHPQHPHRHPHLHHRPQQHSPRNLHSRSFSDYTHPYPTCSPPRTTGTHLAPLQHRRAVSTNTLDLILQPLMQRPLDIAPPLMYSSSSTSSITTNSVPDENYEGYHSDETTHSERSVSPTPGTATAATTTTTTTAATTKSNATGGKIDNKYSCPYCSKGFSRPSSLRIHTYSHTGERPFECPEAGCSRKFSVQSNMRRHLRVHRLGRPLKRNGGLISPADRAHLINKPLAAKPSTTASSNWIGVTVYPSSS</sequence>
<dbReference type="OMA" id="KHECPWP"/>
<keyword evidence="8" id="KW-0539">Nucleus</keyword>
<keyword evidence="6" id="KW-0805">Transcription regulation</keyword>
<evidence type="ECO:0000256" key="10">
    <source>
        <dbReference type="PROSITE-ProRule" id="PRU00042"/>
    </source>
</evidence>
<keyword evidence="7" id="KW-0804">Transcription</keyword>
<evidence type="ECO:0000313" key="14">
    <source>
        <dbReference type="Proteomes" id="UP000014254"/>
    </source>
</evidence>
<evidence type="ECO:0000256" key="7">
    <source>
        <dbReference type="ARBA" id="ARBA00023163"/>
    </source>
</evidence>
<dbReference type="OrthoDB" id="6077919at2759"/>
<feature type="domain" description="C2H2-type" evidence="12">
    <location>
        <begin position="253"/>
        <end position="280"/>
    </location>
</feature>
<keyword evidence="4 10" id="KW-0863">Zinc-finger</keyword>
<feature type="compositionally biased region" description="Basic residues" evidence="11">
    <location>
        <begin position="105"/>
        <end position="127"/>
    </location>
</feature>
<dbReference type="STRING" id="1220926.S2JUE0"/>
<dbReference type="PANTHER" id="PTHR23233">
    <property type="entry name" value="SAL-LIKE PROTEIN"/>
    <property type="match status" value="1"/>
</dbReference>
<comment type="similarity">
    <text evidence="9">Belongs to the sal C2H2-type zinc-finger protein family.</text>
</comment>
<evidence type="ECO:0000256" key="1">
    <source>
        <dbReference type="ARBA" id="ARBA00004123"/>
    </source>
</evidence>
<evidence type="ECO:0000256" key="6">
    <source>
        <dbReference type="ARBA" id="ARBA00023015"/>
    </source>
</evidence>
<name>S2JUE0_MUCC1</name>
<feature type="region of interest" description="Disordered" evidence="11">
    <location>
        <begin position="188"/>
        <end position="234"/>
    </location>
</feature>
<dbReference type="VEuPathDB" id="FungiDB:HMPREF1544_01131"/>
<dbReference type="PROSITE" id="PS00028">
    <property type="entry name" value="ZINC_FINGER_C2H2_1"/>
    <property type="match status" value="2"/>
</dbReference>
<dbReference type="GO" id="GO:0000981">
    <property type="term" value="F:DNA-binding transcription factor activity, RNA polymerase II-specific"/>
    <property type="evidence" value="ECO:0007669"/>
    <property type="project" value="TreeGrafter"/>
</dbReference>
<dbReference type="PANTHER" id="PTHR23233:SF84">
    <property type="entry name" value="FI23031P1"/>
    <property type="match status" value="1"/>
</dbReference>
<keyword evidence="5" id="KW-0862">Zinc</keyword>
<evidence type="ECO:0000256" key="5">
    <source>
        <dbReference type="ARBA" id="ARBA00022833"/>
    </source>
</evidence>
<feature type="compositionally biased region" description="Low complexity" evidence="11">
    <location>
        <begin position="73"/>
        <end position="104"/>
    </location>
</feature>
<comment type="subcellular location">
    <subcellularLocation>
        <location evidence="1">Nucleus</location>
    </subcellularLocation>
</comment>
<feature type="region of interest" description="Disordered" evidence="11">
    <location>
        <begin position="71"/>
        <end position="127"/>
    </location>
</feature>
<feature type="region of interest" description="Disordered" evidence="11">
    <location>
        <begin position="30"/>
        <end position="50"/>
    </location>
</feature>
<feature type="compositionally biased region" description="Basic and acidic residues" evidence="11">
    <location>
        <begin position="205"/>
        <end position="217"/>
    </location>
</feature>
<dbReference type="FunFam" id="3.30.160.60:FF:000446">
    <property type="entry name" value="Zinc finger protein"/>
    <property type="match status" value="1"/>
</dbReference>
<keyword evidence="3" id="KW-0677">Repeat</keyword>
<protein>
    <recommendedName>
        <fullName evidence="12">C2H2-type domain-containing protein</fullName>
    </recommendedName>
</protein>
<proteinExistence type="inferred from homology"/>
<evidence type="ECO:0000259" key="12">
    <source>
        <dbReference type="PROSITE" id="PS50157"/>
    </source>
</evidence>
<evidence type="ECO:0000313" key="13">
    <source>
        <dbReference type="EMBL" id="EPB92067.1"/>
    </source>
</evidence>
<organism evidence="13 14">
    <name type="scientific">Mucor circinelloides f. circinelloides (strain 1006PhL)</name>
    <name type="common">Mucormycosis agent</name>
    <name type="synonym">Calyptromyces circinelloides</name>
    <dbReference type="NCBI Taxonomy" id="1220926"/>
    <lineage>
        <taxon>Eukaryota</taxon>
        <taxon>Fungi</taxon>
        <taxon>Fungi incertae sedis</taxon>
        <taxon>Mucoromycota</taxon>
        <taxon>Mucoromycotina</taxon>
        <taxon>Mucoromycetes</taxon>
        <taxon>Mucorales</taxon>
        <taxon>Mucorineae</taxon>
        <taxon>Mucoraceae</taxon>
        <taxon>Mucor</taxon>
    </lineage>
</organism>
<dbReference type="InterPro" id="IPR013087">
    <property type="entry name" value="Znf_C2H2_type"/>
</dbReference>
<dbReference type="Pfam" id="PF00096">
    <property type="entry name" value="zf-C2H2"/>
    <property type="match status" value="2"/>
</dbReference>
<gene>
    <name evidence="13" type="ORF">HMPREF1544_01131</name>
</gene>
<dbReference type="AlphaFoldDB" id="S2JUE0"/>
<dbReference type="eggNOG" id="KOG1721">
    <property type="taxonomic scope" value="Eukaryota"/>
</dbReference>
<dbReference type="EMBL" id="KE123903">
    <property type="protein sequence ID" value="EPB92067.1"/>
    <property type="molecule type" value="Genomic_DNA"/>
</dbReference>